<dbReference type="InterPro" id="IPR058031">
    <property type="entry name" value="AAA_lid_NorR"/>
</dbReference>
<dbReference type="Gene3D" id="3.40.50.300">
    <property type="entry name" value="P-loop containing nucleotide triphosphate hydrolases"/>
    <property type="match status" value="1"/>
</dbReference>
<feature type="domain" description="DNA binding HTH" evidence="5">
    <location>
        <begin position="400"/>
        <end position="437"/>
    </location>
</feature>
<evidence type="ECO:0000313" key="7">
    <source>
        <dbReference type="EMBL" id="TGN19784.1"/>
    </source>
</evidence>
<dbReference type="SUPFAM" id="SSF52540">
    <property type="entry name" value="P-loop containing nucleoside triphosphate hydrolases"/>
    <property type="match status" value="1"/>
</dbReference>
<keyword evidence="2" id="KW-0067">ATP-binding</keyword>
<feature type="domain" description="NorR-like AAA+ ATPase lid" evidence="6">
    <location>
        <begin position="325"/>
        <end position="380"/>
    </location>
</feature>
<dbReference type="OrthoDB" id="314358at2"/>
<dbReference type="Proteomes" id="UP000298058">
    <property type="component" value="Unassembled WGS sequence"/>
</dbReference>
<proteinExistence type="predicted"/>
<dbReference type="PRINTS" id="PR01590">
    <property type="entry name" value="HTHFIS"/>
</dbReference>
<sequence>MSAGIGSPLFSNSSGRIWIESVLPSAWAELCTGLGARSGVVVLKSADEDSFYENSSFGYGEDGFFYSFLSRGGKDWERLMSSPEPVVFSGREYEIFHSQGIAKAVRILSGEESIGFILMEWEEESGGEEDIFLYLFSEKIGKEWHPKSKIATAFSETKTPSGGAPPFLLPSLPHYHSRLESLSREKVITIIGPSGSGKKTLAKWIHNQIRPQTPFLVLGSLPENFGKLEKSLSDWGKEAGQGSLVFLNSKSLSLGQQKIIVDWMGEGSFSGLVFFLDRPEEKEEILPEYSKILQKNQLLLPSFDFLSREVLSEITVQLFRDLVLSQNRNGLELEHSALQSILNRSFPGNFSDLKNLLLSAILTCKGNEVGLEDLEEEISSVDLGVPDAEDLDLRRGIQALERQKILLSMRIFSGNQIRMAKALGISRGSLQYKMKQLGLL</sequence>
<dbReference type="InterPro" id="IPR002197">
    <property type="entry name" value="HTH_Fis"/>
</dbReference>
<evidence type="ECO:0000256" key="2">
    <source>
        <dbReference type="ARBA" id="ARBA00022840"/>
    </source>
</evidence>
<evidence type="ECO:0000313" key="8">
    <source>
        <dbReference type="Proteomes" id="UP000298058"/>
    </source>
</evidence>
<evidence type="ECO:0000256" key="1">
    <source>
        <dbReference type="ARBA" id="ARBA00022741"/>
    </source>
</evidence>
<dbReference type="Gene3D" id="1.10.8.60">
    <property type="match status" value="1"/>
</dbReference>
<gene>
    <name evidence="7" type="ORF">EHS15_08100</name>
</gene>
<name>A0A4R9LZD3_9LEPT</name>
<evidence type="ECO:0000259" key="6">
    <source>
        <dbReference type="Pfam" id="PF25601"/>
    </source>
</evidence>
<keyword evidence="4" id="KW-0804">Transcription</keyword>
<dbReference type="InterPro" id="IPR027417">
    <property type="entry name" value="P-loop_NTPase"/>
</dbReference>
<dbReference type="Pfam" id="PF02954">
    <property type="entry name" value="HTH_8"/>
    <property type="match status" value="1"/>
</dbReference>
<evidence type="ECO:0000256" key="4">
    <source>
        <dbReference type="ARBA" id="ARBA00023163"/>
    </source>
</evidence>
<accession>A0A4R9LZD3</accession>
<evidence type="ECO:0000256" key="3">
    <source>
        <dbReference type="ARBA" id="ARBA00023015"/>
    </source>
</evidence>
<dbReference type="GO" id="GO:0043565">
    <property type="term" value="F:sequence-specific DNA binding"/>
    <property type="evidence" value="ECO:0007669"/>
    <property type="project" value="InterPro"/>
</dbReference>
<keyword evidence="1" id="KW-0547">Nucleotide-binding</keyword>
<dbReference type="AlphaFoldDB" id="A0A4R9LZD3"/>
<evidence type="ECO:0000259" key="5">
    <source>
        <dbReference type="Pfam" id="PF02954"/>
    </source>
</evidence>
<dbReference type="Gene3D" id="1.10.10.60">
    <property type="entry name" value="Homeodomain-like"/>
    <property type="match status" value="1"/>
</dbReference>
<organism evidence="7 8">
    <name type="scientific">Leptospira idonii</name>
    <dbReference type="NCBI Taxonomy" id="1193500"/>
    <lineage>
        <taxon>Bacteria</taxon>
        <taxon>Pseudomonadati</taxon>
        <taxon>Spirochaetota</taxon>
        <taxon>Spirochaetia</taxon>
        <taxon>Leptospirales</taxon>
        <taxon>Leptospiraceae</taxon>
        <taxon>Leptospira</taxon>
    </lineage>
</organism>
<keyword evidence="8" id="KW-1185">Reference proteome</keyword>
<keyword evidence="3" id="KW-0805">Transcription regulation</keyword>
<dbReference type="SUPFAM" id="SSF46689">
    <property type="entry name" value="Homeodomain-like"/>
    <property type="match status" value="1"/>
</dbReference>
<dbReference type="PANTHER" id="PTHR32071:SF122">
    <property type="entry name" value="SIGMA FACTOR"/>
    <property type="match status" value="1"/>
</dbReference>
<dbReference type="InterPro" id="IPR009057">
    <property type="entry name" value="Homeodomain-like_sf"/>
</dbReference>
<comment type="caution">
    <text evidence="7">The sequence shown here is derived from an EMBL/GenBank/DDBJ whole genome shotgun (WGS) entry which is preliminary data.</text>
</comment>
<reference evidence="7" key="1">
    <citation type="journal article" date="2019" name="PLoS Negl. Trop. Dis.">
        <title>Revisiting the worldwide diversity of Leptospira species in the environment.</title>
        <authorList>
            <person name="Vincent A.T."/>
            <person name="Schiettekatte O."/>
            <person name="Bourhy P."/>
            <person name="Veyrier F.J."/>
            <person name="Picardeau M."/>
        </authorList>
    </citation>
    <scope>NUCLEOTIDE SEQUENCE [LARGE SCALE GENOMIC DNA]</scope>
    <source>
        <strain evidence="7">201300427</strain>
    </source>
</reference>
<dbReference type="Pfam" id="PF25601">
    <property type="entry name" value="AAA_lid_14"/>
    <property type="match status" value="1"/>
</dbReference>
<protein>
    <submittedName>
        <fullName evidence="7">Response regulator</fullName>
    </submittedName>
</protein>
<dbReference type="PANTHER" id="PTHR32071">
    <property type="entry name" value="TRANSCRIPTIONAL REGULATORY PROTEIN"/>
    <property type="match status" value="1"/>
</dbReference>
<dbReference type="EMBL" id="RQHW01000028">
    <property type="protein sequence ID" value="TGN19784.1"/>
    <property type="molecule type" value="Genomic_DNA"/>
</dbReference>